<name>A0ABD3R6B5_9STRA</name>
<accession>A0ABD3R6B5</accession>
<evidence type="ECO:0000313" key="2">
    <source>
        <dbReference type="Proteomes" id="UP001530377"/>
    </source>
</evidence>
<reference evidence="1 2" key="1">
    <citation type="submission" date="2024-10" db="EMBL/GenBank/DDBJ databases">
        <title>Updated reference genomes for cyclostephanoid diatoms.</title>
        <authorList>
            <person name="Roberts W.R."/>
            <person name="Alverson A.J."/>
        </authorList>
    </citation>
    <scope>NUCLEOTIDE SEQUENCE [LARGE SCALE GENOMIC DNA]</scope>
    <source>
        <strain evidence="1 2">AJA228-03</strain>
    </source>
</reference>
<organism evidence="1 2">
    <name type="scientific">Cyclostephanos tholiformis</name>
    <dbReference type="NCBI Taxonomy" id="382380"/>
    <lineage>
        <taxon>Eukaryota</taxon>
        <taxon>Sar</taxon>
        <taxon>Stramenopiles</taxon>
        <taxon>Ochrophyta</taxon>
        <taxon>Bacillariophyta</taxon>
        <taxon>Coscinodiscophyceae</taxon>
        <taxon>Thalassiosirophycidae</taxon>
        <taxon>Stephanodiscales</taxon>
        <taxon>Stephanodiscaceae</taxon>
        <taxon>Cyclostephanos</taxon>
    </lineage>
</organism>
<dbReference type="EMBL" id="JALLPB020000521">
    <property type="protein sequence ID" value="KAL3808318.1"/>
    <property type="molecule type" value="Genomic_DNA"/>
</dbReference>
<proteinExistence type="predicted"/>
<sequence>MSHGKVMENSSRQIVSEETNLCSDLVMKRWKGNEGEKQADNDPGTKIMERHISSFKGVTMRFRMKQELWVSVHLVTDIALRE</sequence>
<evidence type="ECO:0000313" key="1">
    <source>
        <dbReference type="EMBL" id="KAL3808318.1"/>
    </source>
</evidence>
<dbReference type="Proteomes" id="UP001530377">
    <property type="component" value="Unassembled WGS sequence"/>
</dbReference>
<protein>
    <submittedName>
        <fullName evidence="1">Uncharacterized protein</fullName>
    </submittedName>
</protein>
<gene>
    <name evidence="1" type="ORF">ACHAXA_004047</name>
</gene>
<dbReference type="AlphaFoldDB" id="A0ABD3R6B5"/>
<comment type="caution">
    <text evidence="1">The sequence shown here is derived from an EMBL/GenBank/DDBJ whole genome shotgun (WGS) entry which is preliminary data.</text>
</comment>
<keyword evidence="2" id="KW-1185">Reference proteome</keyword>